<dbReference type="RefSeq" id="WP_084334973.1">
    <property type="nucleotide sequence ID" value="NZ_FNFD01000002.1"/>
</dbReference>
<dbReference type="AlphaFoldDB" id="A0A1G8VJA2"/>
<dbReference type="CDD" id="cd01745">
    <property type="entry name" value="GATase1_2"/>
    <property type="match status" value="1"/>
</dbReference>
<dbReference type="InterPro" id="IPR011697">
    <property type="entry name" value="Peptidase_C26"/>
</dbReference>
<evidence type="ECO:0000313" key="1">
    <source>
        <dbReference type="EMBL" id="SDJ65250.1"/>
    </source>
</evidence>
<dbReference type="PANTHER" id="PTHR43235">
    <property type="entry name" value="GLUTAMINE AMIDOTRANSFERASE PB2B2.05-RELATED"/>
    <property type="match status" value="1"/>
</dbReference>
<keyword evidence="2" id="KW-1185">Reference proteome</keyword>
<keyword evidence="1" id="KW-0808">Transferase</keyword>
<dbReference type="SUPFAM" id="SSF52317">
    <property type="entry name" value="Class I glutamine amidotransferase-like"/>
    <property type="match status" value="1"/>
</dbReference>
<dbReference type="GO" id="GO:0006598">
    <property type="term" value="P:polyamine catabolic process"/>
    <property type="evidence" value="ECO:0007669"/>
    <property type="project" value="TreeGrafter"/>
</dbReference>
<dbReference type="EMBL" id="FNFD01000002">
    <property type="protein sequence ID" value="SDJ65250.1"/>
    <property type="molecule type" value="Genomic_DNA"/>
</dbReference>
<dbReference type="PROSITE" id="PS51273">
    <property type="entry name" value="GATASE_TYPE_1"/>
    <property type="match status" value="1"/>
</dbReference>
<dbReference type="InterPro" id="IPR029062">
    <property type="entry name" value="Class_I_gatase-like"/>
</dbReference>
<protein>
    <submittedName>
        <fullName evidence="1">Putative glutamine amidotransferase</fullName>
    </submittedName>
</protein>
<dbReference type="STRING" id="137658.SAMN05216186_102226"/>
<dbReference type="PANTHER" id="PTHR43235:SF1">
    <property type="entry name" value="GLUTAMINE AMIDOTRANSFERASE PB2B2.05-RELATED"/>
    <property type="match status" value="1"/>
</dbReference>
<sequence length="238" mass="26193">MRKPLIGITLDVEPQGGGYSSDPWYALRVNYAEAVSAAGGLPIALPHDCQAVTDYLERIDALLVSGGMFDIPPELYNQSTQHQSVSTKATRTRFEMTLLRGALERDMPVLGICGGMQLLVVASGGSLYQDLASDMPGALEHMQTTAHDHPWHSVAITPDSQLQRVLDCSQLHVNSVHHQGACQLPDNLLPAARAEDGLIEAVERRDRRFALGLQWHPEYRINPEESRLFQAFVDAARS</sequence>
<dbReference type="GO" id="GO:0005829">
    <property type="term" value="C:cytosol"/>
    <property type="evidence" value="ECO:0007669"/>
    <property type="project" value="TreeGrafter"/>
</dbReference>
<proteinExistence type="predicted"/>
<accession>A0A1G8VJA2</accession>
<dbReference type="GO" id="GO:0033969">
    <property type="term" value="F:gamma-glutamyl-gamma-aminobutyrate hydrolase activity"/>
    <property type="evidence" value="ECO:0007669"/>
    <property type="project" value="TreeGrafter"/>
</dbReference>
<dbReference type="Proteomes" id="UP000198706">
    <property type="component" value="Unassembled WGS sequence"/>
</dbReference>
<dbReference type="GO" id="GO:0016740">
    <property type="term" value="F:transferase activity"/>
    <property type="evidence" value="ECO:0007669"/>
    <property type="project" value="UniProtKB-KW"/>
</dbReference>
<dbReference type="Gene3D" id="3.40.50.880">
    <property type="match status" value="1"/>
</dbReference>
<organism evidence="1 2">
    <name type="scientific">Pseudomonas indica</name>
    <dbReference type="NCBI Taxonomy" id="137658"/>
    <lineage>
        <taxon>Bacteria</taxon>
        <taxon>Pseudomonadati</taxon>
        <taxon>Pseudomonadota</taxon>
        <taxon>Gammaproteobacteria</taxon>
        <taxon>Pseudomonadales</taxon>
        <taxon>Pseudomonadaceae</taxon>
        <taxon>Pseudomonas</taxon>
    </lineage>
</organism>
<gene>
    <name evidence="1" type="ORF">SAMN05216186_102226</name>
</gene>
<dbReference type="InterPro" id="IPR044668">
    <property type="entry name" value="PuuD-like"/>
</dbReference>
<keyword evidence="1" id="KW-0315">Glutamine amidotransferase</keyword>
<dbReference type="Pfam" id="PF07722">
    <property type="entry name" value="Peptidase_C26"/>
    <property type="match status" value="1"/>
</dbReference>
<evidence type="ECO:0000313" key="2">
    <source>
        <dbReference type="Proteomes" id="UP000198706"/>
    </source>
</evidence>
<name>A0A1G8VJA2_9PSED</name>
<reference evidence="1 2" key="1">
    <citation type="submission" date="2016-10" db="EMBL/GenBank/DDBJ databases">
        <authorList>
            <person name="de Groot N.N."/>
        </authorList>
    </citation>
    <scope>NUCLEOTIDE SEQUENCE [LARGE SCALE GENOMIC DNA]</scope>
    <source>
        <strain evidence="1 2">JCM 21544</strain>
    </source>
</reference>